<sequence>MKGTILSIKSMFLLKPARNIYIDILKNRIHDEEKNENATIWLPVLSDGFYADEIAHKHGVVLILREWLHSVTAKFNQLRSVRFHSTINRVMPRRKCSTKSSQMVKSGFSELVSQERPTWPALVQGQLLVDET</sequence>
<dbReference type="GO" id="GO:0005783">
    <property type="term" value="C:endoplasmic reticulum"/>
    <property type="evidence" value="ECO:0007669"/>
    <property type="project" value="TreeGrafter"/>
</dbReference>
<keyword evidence="5" id="KW-0653">Protein transport</keyword>
<protein>
    <submittedName>
        <fullName evidence="9">Syntaxin-81</fullName>
    </submittedName>
</protein>
<comment type="caution">
    <text evidence="9">The sequence shown here is derived from an EMBL/GenBank/DDBJ whole genome shotgun (WGS) entry which is preliminary data.</text>
</comment>
<gene>
    <name evidence="9" type="primary">SYP81</name>
    <name evidence="9" type="ORF">KSP39_PZI014923</name>
</gene>
<evidence type="ECO:0000256" key="2">
    <source>
        <dbReference type="ARBA" id="ARBA00009063"/>
    </source>
</evidence>
<dbReference type="PANTHER" id="PTHR15959">
    <property type="entry name" value="SYNTAXIN-18"/>
    <property type="match status" value="1"/>
</dbReference>
<evidence type="ECO:0000256" key="7">
    <source>
        <dbReference type="ARBA" id="ARBA00023054"/>
    </source>
</evidence>
<name>A0AAP0G2K3_9ASPA</name>
<keyword evidence="8" id="KW-0472">Membrane</keyword>
<dbReference type="AlphaFoldDB" id="A0AAP0G2K3"/>
<proteinExistence type="inferred from homology"/>
<keyword evidence="3" id="KW-0813">Transport</keyword>
<evidence type="ECO:0000256" key="8">
    <source>
        <dbReference type="ARBA" id="ARBA00023136"/>
    </source>
</evidence>
<comment type="subcellular location">
    <subcellularLocation>
        <location evidence="1">Membrane</location>
        <topology evidence="1">Single-pass type IV membrane protein</topology>
    </subcellularLocation>
</comment>
<dbReference type="EMBL" id="JBBWWQ010000012">
    <property type="protein sequence ID" value="KAK8934519.1"/>
    <property type="molecule type" value="Genomic_DNA"/>
</dbReference>
<keyword evidence="7" id="KW-0175">Coiled coil</keyword>
<evidence type="ECO:0000313" key="9">
    <source>
        <dbReference type="EMBL" id="KAK8934519.1"/>
    </source>
</evidence>
<keyword evidence="4" id="KW-0812">Transmembrane</keyword>
<keyword evidence="6" id="KW-1133">Transmembrane helix</keyword>
<organism evidence="9 10">
    <name type="scientific">Platanthera zijinensis</name>
    <dbReference type="NCBI Taxonomy" id="2320716"/>
    <lineage>
        <taxon>Eukaryota</taxon>
        <taxon>Viridiplantae</taxon>
        <taxon>Streptophyta</taxon>
        <taxon>Embryophyta</taxon>
        <taxon>Tracheophyta</taxon>
        <taxon>Spermatophyta</taxon>
        <taxon>Magnoliopsida</taxon>
        <taxon>Liliopsida</taxon>
        <taxon>Asparagales</taxon>
        <taxon>Orchidaceae</taxon>
        <taxon>Orchidoideae</taxon>
        <taxon>Orchideae</taxon>
        <taxon>Orchidinae</taxon>
        <taxon>Platanthera</taxon>
    </lineage>
</organism>
<evidence type="ECO:0000256" key="1">
    <source>
        <dbReference type="ARBA" id="ARBA00004211"/>
    </source>
</evidence>
<dbReference type="GO" id="GO:0015031">
    <property type="term" value="P:protein transport"/>
    <property type="evidence" value="ECO:0007669"/>
    <property type="project" value="UniProtKB-KW"/>
</dbReference>
<comment type="similarity">
    <text evidence="2">Belongs to the syntaxin family.</text>
</comment>
<evidence type="ECO:0000256" key="6">
    <source>
        <dbReference type="ARBA" id="ARBA00022989"/>
    </source>
</evidence>
<dbReference type="GO" id="GO:0006890">
    <property type="term" value="P:retrograde vesicle-mediated transport, Golgi to endoplasmic reticulum"/>
    <property type="evidence" value="ECO:0007669"/>
    <property type="project" value="TreeGrafter"/>
</dbReference>
<evidence type="ECO:0000256" key="4">
    <source>
        <dbReference type="ARBA" id="ARBA00022692"/>
    </source>
</evidence>
<accession>A0AAP0G2K3</accession>
<dbReference type="GO" id="GO:0031201">
    <property type="term" value="C:SNARE complex"/>
    <property type="evidence" value="ECO:0007669"/>
    <property type="project" value="TreeGrafter"/>
</dbReference>
<evidence type="ECO:0000256" key="5">
    <source>
        <dbReference type="ARBA" id="ARBA00022927"/>
    </source>
</evidence>
<reference evidence="9 10" key="1">
    <citation type="journal article" date="2022" name="Nat. Plants">
        <title>Genomes of leafy and leafless Platanthera orchids illuminate the evolution of mycoheterotrophy.</title>
        <authorList>
            <person name="Li M.H."/>
            <person name="Liu K.W."/>
            <person name="Li Z."/>
            <person name="Lu H.C."/>
            <person name="Ye Q.L."/>
            <person name="Zhang D."/>
            <person name="Wang J.Y."/>
            <person name="Li Y.F."/>
            <person name="Zhong Z.M."/>
            <person name="Liu X."/>
            <person name="Yu X."/>
            <person name="Liu D.K."/>
            <person name="Tu X.D."/>
            <person name="Liu B."/>
            <person name="Hao Y."/>
            <person name="Liao X.Y."/>
            <person name="Jiang Y.T."/>
            <person name="Sun W.H."/>
            <person name="Chen J."/>
            <person name="Chen Y.Q."/>
            <person name="Ai Y."/>
            <person name="Zhai J.W."/>
            <person name="Wu S.S."/>
            <person name="Zhou Z."/>
            <person name="Hsiao Y.Y."/>
            <person name="Wu W.L."/>
            <person name="Chen Y.Y."/>
            <person name="Lin Y.F."/>
            <person name="Hsu J.L."/>
            <person name="Li C.Y."/>
            <person name="Wang Z.W."/>
            <person name="Zhao X."/>
            <person name="Zhong W.Y."/>
            <person name="Ma X.K."/>
            <person name="Ma L."/>
            <person name="Huang J."/>
            <person name="Chen G.Z."/>
            <person name="Huang M.Z."/>
            <person name="Huang L."/>
            <person name="Peng D.H."/>
            <person name="Luo Y.B."/>
            <person name="Zou S.Q."/>
            <person name="Chen S.P."/>
            <person name="Lan S."/>
            <person name="Tsai W.C."/>
            <person name="Van de Peer Y."/>
            <person name="Liu Z.J."/>
        </authorList>
    </citation>
    <scope>NUCLEOTIDE SEQUENCE [LARGE SCALE GENOMIC DNA]</scope>
    <source>
        <strain evidence="9">Lor287</strain>
    </source>
</reference>
<dbReference type="PANTHER" id="PTHR15959:SF0">
    <property type="entry name" value="SYNTAXIN-18"/>
    <property type="match status" value="1"/>
</dbReference>
<evidence type="ECO:0000313" key="10">
    <source>
        <dbReference type="Proteomes" id="UP001418222"/>
    </source>
</evidence>
<evidence type="ECO:0000256" key="3">
    <source>
        <dbReference type="ARBA" id="ARBA00022448"/>
    </source>
</evidence>
<dbReference type="Proteomes" id="UP001418222">
    <property type="component" value="Unassembled WGS sequence"/>
</dbReference>
<keyword evidence="10" id="KW-1185">Reference proteome</keyword>